<dbReference type="InterPro" id="IPR036390">
    <property type="entry name" value="WH_DNA-bd_sf"/>
</dbReference>
<feature type="domain" description="HTH lysR-type" evidence="8">
    <location>
        <begin position="1"/>
        <end position="58"/>
    </location>
</feature>
<dbReference type="STRING" id="411945.GA0061102_100183"/>
<sequence>MNIHDLEAFVAVVETGSIVAASARINLTQPGITRRIQNLEDSLGIALLDRQSKPLKPTAAGREAYEHGRRVLRSLDDLKTGVSPGGAIGGEFRLGIMPYLSEAALSAPLDALRSQFPQLSLRIVSGWSPQLIEQVAHSQLDAATVCLAEGMQPPDNVVGDVLGVHSVILVAAQSLGVPKAPRIEELSRFPWILNQNGCGFRAFIHHRFEAERLPFDVAVEAMSADLRMSLVARGLGIGVLTPAALADSRWRNDVEIIEAPDFSPKVVNWLLHRPPAGRLARPIATFGEALTETLKSKRPFLT</sequence>
<dbReference type="OrthoDB" id="9815174at2"/>
<evidence type="ECO:0000256" key="3">
    <source>
        <dbReference type="ARBA" id="ARBA00023125"/>
    </source>
</evidence>
<dbReference type="Proteomes" id="UP000199435">
    <property type="component" value="Unassembled WGS sequence"/>
</dbReference>
<dbReference type="GO" id="GO:0003700">
    <property type="term" value="F:DNA-binding transcription factor activity"/>
    <property type="evidence" value="ECO:0007669"/>
    <property type="project" value="InterPro"/>
</dbReference>
<dbReference type="PANTHER" id="PTHR30126">
    <property type="entry name" value="HTH-TYPE TRANSCRIPTIONAL REGULATOR"/>
    <property type="match status" value="1"/>
</dbReference>
<comment type="function">
    <text evidence="5">Transcriptional regulator of the ttuABCDE tartrate utilization operon.</text>
</comment>
<dbReference type="CDD" id="cd05466">
    <property type="entry name" value="PBP2_LTTR_substrate"/>
    <property type="match status" value="1"/>
</dbReference>
<evidence type="ECO:0000256" key="6">
    <source>
        <dbReference type="ARBA" id="ARBA00067332"/>
    </source>
</evidence>
<organism evidence="9 10">
    <name type="scientific">Rhizobium miluonense</name>
    <dbReference type="NCBI Taxonomy" id="411945"/>
    <lineage>
        <taxon>Bacteria</taxon>
        <taxon>Pseudomonadati</taxon>
        <taxon>Pseudomonadota</taxon>
        <taxon>Alphaproteobacteria</taxon>
        <taxon>Hyphomicrobiales</taxon>
        <taxon>Rhizobiaceae</taxon>
        <taxon>Rhizobium/Agrobacterium group</taxon>
        <taxon>Rhizobium</taxon>
    </lineage>
</organism>
<dbReference type="InterPro" id="IPR005119">
    <property type="entry name" value="LysR_subst-bd"/>
</dbReference>
<dbReference type="Gene3D" id="1.10.10.10">
    <property type="entry name" value="Winged helix-like DNA-binding domain superfamily/Winged helix DNA-binding domain"/>
    <property type="match status" value="1"/>
</dbReference>
<dbReference type="InterPro" id="IPR000847">
    <property type="entry name" value="LysR_HTH_N"/>
</dbReference>
<gene>
    <name evidence="9" type="ORF">GA0061102_100183</name>
</gene>
<dbReference type="Pfam" id="PF03466">
    <property type="entry name" value="LysR_substrate"/>
    <property type="match status" value="1"/>
</dbReference>
<evidence type="ECO:0000256" key="5">
    <source>
        <dbReference type="ARBA" id="ARBA00054626"/>
    </source>
</evidence>
<dbReference type="AlphaFoldDB" id="A0A1C3TW76"/>
<dbReference type="SUPFAM" id="SSF46785">
    <property type="entry name" value="Winged helix' DNA-binding domain"/>
    <property type="match status" value="1"/>
</dbReference>
<proteinExistence type="inferred from homology"/>
<evidence type="ECO:0000259" key="8">
    <source>
        <dbReference type="PROSITE" id="PS50931"/>
    </source>
</evidence>
<evidence type="ECO:0000256" key="4">
    <source>
        <dbReference type="ARBA" id="ARBA00023163"/>
    </source>
</evidence>
<dbReference type="Gene3D" id="3.40.190.10">
    <property type="entry name" value="Periplasmic binding protein-like II"/>
    <property type="match status" value="2"/>
</dbReference>
<dbReference type="Pfam" id="PF00126">
    <property type="entry name" value="HTH_1"/>
    <property type="match status" value="1"/>
</dbReference>
<dbReference type="RefSeq" id="WP_092843000.1">
    <property type="nucleotide sequence ID" value="NZ_FMAH01000001.1"/>
</dbReference>
<keyword evidence="3 9" id="KW-0238">DNA-binding</keyword>
<keyword evidence="10" id="KW-1185">Reference proteome</keyword>
<dbReference type="FunFam" id="1.10.10.10:FF:000001">
    <property type="entry name" value="LysR family transcriptional regulator"/>
    <property type="match status" value="1"/>
</dbReference>
<dbReference type="PRINTS" id="PR00039">
    <property type="entry name" value="HTHLYSR"/>
</dbReference>
<evidence type="ECO:0000313" key="9">
    <source>
        <dbReference type="EMBL" id="SCB07481.1"/>
    </source>
</evidence>
<evidence type="ECO:0000256" key="2">
    <source>
        <dbReference type="ARBA" id="ARBA00023015"/>
    </source>
</evidence>
<dbReference type="PROSITE" id="PS50931">
    <property type="entry name" value="HTH_LYSR"/>
    <property type="match status" value="1"/>
</dbReference>
<dbReference type="EMBL" id="FMAH01000001">
    <property type="protein sequence ID" value="SCB07481.1"/>
    <property type="molecule type" value="Genomic_DNA"/>
</dbReference>
<protein>
    <recommendedName>
        <fullName evidence="6">HTH-type transcriptional regulator TtuA</fullName>
    </recommendedName>
    <alternativeName>
        <fullName evidence="7">Tartrate utilization transcriptional regulator</fullName>
    </alternativeName>
</protein>
<comment type="similarity">
    <text evidence="1">Belongs to the LysR transcriptional regulatory family.</text>
</comment>
<name>A0A1C3TW76_9HYPH</name>
<evidence type="ECO:0000256" key="1">
    <source>
        <dbReference type="ARBA" id="ARBA00009437"/>
    </source>
</evidence>
<dbReference type="SUPFAM" id="SSF53850">
    <property type="entry name" value="Periplasmic binding protein-like II"/>
    <property type="match status" value="1"/>
</dbReference>
<dbReference type="GO" id="GO:0000976">
    <property type="term" value="F:transcription cis-regulatory region binding"/>
    <property type="evidence" value="ECO:0007669"/>
    <property type="project" value="TreeGrafter"/>
</dbReference>
<keyword evidence="2" id="KW-0805">Transcription regulation</keyword>
<dbReference type="InterPro" id="IPR036388">
    <property type="entry name" value="WH-like_DNA-bd_sf"/>
</dbReference>
<dbReference type="PANTHER" id="PTHR30126:SF39">
    <property type="entry name" value="HTH-TYPE TRANSCRIPTIONAL REGULATOR CYSL"/>
    <property type="match status" value="1"/>
</dbReference>
<accession>A0A1C3TW76</accession>
<evidence type="ECO:0000313" key="10">
    <source>
        <dbReference type="Proteomes" id="UP000199435"/>
    </source>
</evidence>
<reference evidence="10" key="1">
    <citation type="submission" date="2016-08" db="EMBL/GenBank/DDBJ databases">
        <authorList>
            <person name="Varghese N."/>
            <person name="Submissions Spin"/>
        </authorList>
    </citation>
    <scope>NUCLEOTIDE SEQUENCE [LARGE SCALE GENOMIC DNA]</scope>
    <source>
        <strain evidence="10">HAMBI 2971</strain>
    </source>
</reference>
<keyword evidence="4" id="KW-0804">Transcription</keyword>
<evidence type="ECO:0000256" key="7">
    <source>
        <dbReference type="ARBA" id="ARBA00083243"/>
    </source>
</evidence>